<dbReference type="PANTHER" id="PTHR43133">
    <property type="entry name" value="RNA POLYMERASE ECF-TYPE SIGMA FACTO"/>
    <property type="match status" value="1"/>
</dbReference>
<dbReference type="GO" id="GO:0016987">
    <property type="term" value="F:sigma factor activity"/>
    <property type="evidence" value="ECO:0007669"/>
    <property type="project" value="UniProtKB-KW"/>
</dbReference>
<feature type="non-terminal residue" evidence="5">
    <location>
        <position position="155"/>
    </location>
</feature>
<protein>
    <recommendedName>
        <fullName evidence="4">RNA polymerase sigma-70 region 2 domain-containing protein</fullName>
    </recommendedName>
</protein>
<keyword evidence="2" id="KW-0731">Sigma factor</keyword>
<comment type="caution">
    <text evidence="5">The sequence shown here is derived from an EMBL/GenBank/DDBJ whole genome shotgun (WGS) entry which is preliminary data.</text>
</comment>
<evidence type="ECO:0000256" key="2">
    <source>
        <dbReference type="ARBA" id="ARBA00023082"/>
    </source>
</evidence>
<dbReference type="InterPro" id="IPR014284">
    <property type="entry name" value="RNA_pol_sigma-70_dom"/>
</dbReference>
<name>A0A2H0BTA2_9BACT</name>
<sequence length="155" mass="18482">MDNLIDQFQLYRLRTKRDEDAFGRIYDRYIERIYRFVLLKLPSKEAAQDVTSEAFLRLWQYVQEEKGITNVRALLYRIARNLVVDYYRASSRTISIEQSVTFSLDVTSYDNEDRLSDQNKGKRLIEAKADLALIVERVSRLKEDYRDVLMLRLVD</sequence>
<dbReference type="Pfam" id="PF04542">
    <property type="entry name" value="Sigma70_r2"/>
    <property type="match status" value="1"/>
</dbReference>
<accession>A0A2H0BTA2</accession>
<dbReference type="Proteomes" id="UP000231581">
    <property type="component" value="Unassembled WGS sequence"/>
</dbReference>
<feature type="domain" description="RNA polymerase sigma-70 region 2" evidence="4">
    <location>
        <begin position="25"/>
        <end position="93"/>
    </location>
</feature>
<dbReference type="AlphaFoldDB" id="A0A2H0BTA2"/>
<reference evidence="5 6" key="1">
    <citation type="submission" date="2017-09" db="EMBL/GenBank/DDBJ databases">
        <title>Depth-based differentiation of microbial function through sediment-hosted aquifers and enrichment of novel symbionts in the deep terrestrial subsurface.</title>
        <authorList>
            <person name="Probst A.J."/>
            <person name="Ladd B."/>
            <person name="Jarett J.K."/>
            <person name="Geller-Mcgrath D.E."/>
            <person name="Sieber C.M."/>
            <person name="Emerson J.B."/>
            <person name="Anantharaman K."/>
            <person name="Thomas B.C."/>
            <person name="Malmstrom R."/>
            <person name="Stieglmeier M."/>
            <person name="Klingl A."/>
            <person name="Woyke T."/>
            <person name="Ryan C.M."/>
            <person name="Banfield J.F."/>
        </authorList>
    </citation>
    <scope>NUCLEOTIDE SEQUENCE [LARGE SCALE GENOMIC DNA]</scope>
    <source>
        <strain evidence="5">CG22_combo_CG10-13_8_21_14_all_47_17</strain>
    </source>
</reference>
<evidence type="ECO:0000256" key="1">
    <source>
        <dbReference type="ARBA" id="ARBA00023015"/>
    </source>
</evidence>
<dbReference type="EMBL" id="PCSZ01000015">
    <property type="protein sequence ID" value="PIP60915.1"/>
    <property type="molecule type" value="Genomic_DNA"/>
</dbReference>
<keyword evidence="1" id="KW-0805">Transcription regulation</keyword>
<dbReference type="Gene3D" id="1.10.1740.10">
    <property type="match status" value="1"/>
</dbReference>
<evidence type="ECO:0000313" key="5">
    <source>
        <dbReference type="EMBL" id="PIP60915.1"/>
    </source>
</evidence>
<dbReference type="SUPFAM" id="SSF88946">
    <property type="entry name" value="Sigma2 domain of RNA polymerase sigma factors"/>
    <property type="match status" value="1"/>
</dbReference>
<dbReference type="InterPro" id="IPR013325">
    <property type="entry name" value="RNA_pol_sigma_r2"/>
</dbReference>
<keyword evidence="3" id="KW-0804">Transcription</keyword>
<evidence type="ECO:0000259" key="4">
    <source>
        <dbReference type="Pfam" id="PF04542"/>
    </source>
</evidence>
<proteinExistence type="predicted"/>
<dbReference type="PANTHER" id="PTHR43133:SF62">
    <property type="entry name" value="RNA POLYMERASE SIGMA FACTOR SIGZ"/>
    <property type="match status" value="1"/>
</dbReference>
<dbReference type="InterPro" id="IPR007627">
    <property type="entry name" value="RNA_pol_sigma70_r2"/>
</dbReference>
<gene>
    <name evidence="5" type="ORF">COX00_00590</name>
</gene>
<dbReference type="GO" id="GO:0006352">
    <property type="term" value="P:DNA-templated transcription initiation"/>
    <property type="evidence" value="ECO:0007669"/>
    <property type="project" value="InterPro"/>
</dbReference>
<evidence type="ECO:0000313" key="6">
    <source>
        <dbReference type="Proteomes" id="UP000231581"/>
    </source>
</evidence>
<evidence type="ECO:0000256" key="3">
    <source>
        <dbReference type="ARBA" id="ARBA00023163"/>
    </source>
</evidence>
<dbReference type="InterPro" id="IPR039425">
    <property type="entry name" value="RNA_pol_sigma-70-like"/>
</dbReference>
<dbReference type="NCBIfam" id="TIGR02937">
    <property type="entry name" value="sigma70-ECF"/>
    <property type="match status" value="1"/>
</dbReference>
<organism evidence="5 6">
    <name type="scientific">Candidatus Uhrbacteria bacterium CG22_combo_CG10-13_8_21_14_all_47_17</name>
    <dbReference type="NCBI Taxonomy" id="1975041"/>
    <lineage>
        <taxon>Bacteria</taxon>
        <taxon>Candidatus Uhriibacteriota</taxon>
    </lineage>
</organism>